<dbReference type="GO" id="GO:0035435">
    <property type="term" value="P:phosphate ion transmembrane transport"/>
    <property type="evidence" value="ECO:0007669"/>
    <property type="project" value="InterPro"/>
</dbReference>
<dbReference type="GO" id="GO:0005315">
    <property type="term" value="F:phosphate transmembrane transporter activity"/>
    <property type="evidence" value="ECO:0007669"/>
    <property type="project" value="InterPro"/>
</dbReference>
<organism evidence="5 6">
    <name type="scientific">Tepidimicrobium xylanilyticum</name>
    <dbReference type="NCBI Taxonomy" id="1123352"/>
    <lineage>
        <taxon>Bacteria</taxon>
        <taxon>Bacillati</taxon>
        <taxon>Bacillota</taxon>
        <taxon>Tissierellia</taxon>
        <taxon>Tissierellales</taxon>
        <taxon>Tepidimicrobiaceae</taxon>
        <taxon>Tepidimicrobium</taxon>
    </lineage>
</organism>
<dbReference type="GO" id="GO:0005524">
    <property type="term" value="F:ATP binding"/>
    <property type="evidence" value="ECO:0007669"/>
    <property type="project" value="UniProtKB-KW"/>
</dbReference>
<dbReference type="Pfam" id="PF00005">
    <property type="entry name" value="ABC_tran"/>
    <property type="match status" value="1"/>
</dbReference>
<feature type="domain" description="ABC transporter" evidence="4">
    <location>
        <begin position="4"/>
        <end position="242"/>
    </location>
</feature>
<dbReference type="InterPro" id="IPR005670">
    <property type="entry name" value="PstB-like"/>
</dbReference>
<accession>A0A1H3DI89</accession>
<dbReference type="CDD" id="cd03260">
    <property type="entry name" value="ABC_PstB_phosphate_transporter"/>
    <property type="match status" value="1"/>
</dbReference>
<evidence type="ECO:0000256" key="2">
    <source>
        <dbReference type="ARBA" id="ARBA00022741"/>
    </source>
</evidence>
<evidence type="ECO:0000256" key="1">
    <source>
        <dbReference type="ARBA" id="ARBA00022448"/>
    </source>
</evidence>
<dbReference type="Gene3D" id="3.40.50.300">
    <property type="entry name" value="P-loop containing nucleotide triphosphate hydrolases"/>
    <property type="match status" value="1"/>
</dbReference>
<name>A0A1H3DI89_9FIRM</name>
<keyword evidence="2" id="KW-0547">Nucleotide-binding</keyword>
<dbReference type="GO" id="GO:0016887">
    <property type="term" value="F:ATP hydrolysis activity"/>
    <property type="evidence" value="ECO:0007669"/>
    <property type="project" value="InterPro"/>
</dbReference>
<protein>
    <submittedName>
        <fullName evidence="5">Phosphate ABC transporter ATP-binding protein, PhoT family</fullName>
    </submittedName>
</protein>
<dbReference type="PROSITE" id="PS50893">
    <property type="entry name" value="ABC_TRANSPORTER_2"/>
    <property type="match status" value="1"/>
</dbReference>
<keyword evidence="3 5" id="KW-0067">ATP-binding</keyword>
<dbReference type="PANTHER" id="PTHR43423">
    <property type="entry name" value="ABC TRANSPORTER I FAMILY MEMBER 17"/>
    <property type="match status" value="1"/>
</dbReference>
<dbReference type="InterPro" id="IPR003593">
    <property type="entry name" value="AAA+_ATPase"/>
</dbReference>
<proteinExistence type="predicted"/>
<dbReference type="InterPro" id="IPR017871">
    <property type="entry name" value="ABC_transporter-like_CS"/>
</dbReference>
<sequence length="247" mass="27944">MNVLEIKNLSVRYGDKVVIKDLSMDIKRNKITAIIGPSGCGKSTLLTTINLLLEENGGQFTGQILFNGKDILSYEKKDVRRMIGMVFQRPIPFPFSIYKNLTYAPMYYGIRDKDKLNNIVENTLKKVGLYDELKGDFNMLATKLSGGQQQRLCIGRALTAEPEILLLDEPCSALDVKNTANIEKLLKDLSKDYTIIIVTHNLSQAKRISDYAAFILDGEVVEYDETEKIFSNPKDRRTKEYVEGIFG</sequence>
<dbReference type="PANTHER" id="PTHR43423:SF1">
    <property type="entry name" value="ABC TRANSPORTER I FAMILY MEMBER 17"/>
    <property type="match status" value="1"/>
</dbReference>
<dbReference type="PROSITE" id="PS00211">
    <property type="entry name" value="ABC_TRANSPORTER_1"/>
    <property type="match status" value="1"/>
</dbReference>
<dbReference type="OrthoDB" id="9804199at2"/>
<dbReference type="AlphaFoldDB" id="A0A1H3DI89"/>
<dbReference type="RefSeq" id="WP_093754514.1">
    <property type="nucleotide sequence ID" value="NZ_FNNG01000015.1"/>
</dbReference>
<gene>
    <name evidence="5" type="ORF">SAMN05660923_02674</name>
</gene>
<evidence type="ECO:0000313" key="5">
    <source>
        <dbReference type="EMBL" id="SDX65389.1"/>
    </source>
</evidence>
<reference evidence="5 6" key="1">
    <citation type="submission" date="2016-10" db="EMBL/GenBank/DDBJ databases">
        <authorList>
            <person name="de Groot N.N."/>
        </authorList>
    </citation>
    <scope>NUCLEOTIDE SEQUENCE [LARGE SCALE GENOMIC DNA]</scope>
    <source>
        <strain evidence="5 6">DSM 23310</strain>
    </source>
</reference>
<dbReference type="SUPFAM" id="SSF52540">
    <property type="entry name" value="P-loop containing nucleoside triphosphate hydrolases"/>
    <property type="match status" value="1"/>
</dbReference>
<keyword evidence="1" id="KW-0813">Transport</keyword>
<evidence type="ECO:0000256" key="3">
    <source>
        <dbReference type="ARBA" id="ARBA00022840"/>
    </source>
</evidence>
<dbReference type="SMART" id="SM00382">
    <property type="entry name" value="AAA"/>
    <property type="match status" value="1"/>
</dbReference>
<evidence type="ECO:0000259" key="4">
    <source>
        <dbReference type="PROSITE" id="PS50893"/>
    </source>
</evidence>
<dbReference type="InterPro" id="IPR003439">
    <property type="entry name" value="ABC_transporter-like_ATP-bd"/>
</dbReference>
<dbReference type="GO" id="GO:0016020">
    <property type="term" value="C:membrane"/>
    <property type="evidence" value="ECO:0007669"/>
    <property type="project" value="InterPro"/>
</dbReference>
<evidence type="ECO:0000313" key="6">
    <source>
        <dbReference type="Proteomes" id="UP000198828"/>
    </source>
</evidence>
<dbReference type="InterPro" id="IPR027417">
    <property type="entry name" value="P-loop_NTPase"/>
</dbReference>
<dbReference type="Proteomes" id="UP000198828">
    <property type="component" value="Unassembled WGS sequence"/>
</dbReference>
<keyword evidence="6" id="KW-1185">Reference proteome</keyword>
<dbReference type="EMBL" id="FNNG01000015">
    <property type="protein sequence ID" value="SDX65389.1"/>
    <property type="molecule type" value="Genomic_DNA"/>
</dbReference>